<reference evidence="9" key="1">
    <citation type="journal article" date="2015" name="Genome Announc.">
        <title>Draft genome sequence of Talaromyces cellulolyticus strain Y-94, a source of lignocellulosic biomass-degrading enzymes.</title>
        <authorList>
            <person name="Fujii T."/>
            <person name="Koike H."/>
            <person name="Sawayama S."/>
            <person name="Yano S."/>
            <person name="Inoue H."/>
        </authorList>
    </citation>
    <scope>NUCLEOTIDE SEQUENCE [LARGE SCALE GENOMIC DNA]</scope>
    <source>
        <strain evidence="9">Y-94</strain>
    </source>
</reference>
<dbReference type="GO" id="GO:0005634">
    <property type="term" value="C:nucleus"/>
    <property type="evidence" value="ECO:0007669"/>
    <property type="project" value="UniProtKB-SubCell"/>
</dbReference>
<dbReference type="AlphaFoldDB" id="A0A698XMJ2"/>
<dbReference type="GO" id="GO:0051604">
    <property type="term" value="P:protein maturation"/>
    <property type="evidence" value="ECO:0007669"/>
    <property type="project" value="UniProtKB-UniRule"/>
</dbReference>
<feature type="domain" description="MMS19 C-terminal" evidence="6">
    <location>
        <begin position="545"/>
        <end position="1012"/>
    </location>
</feature>
<evidence type="ECO:0000256" key="5">
    <source>
        <dbReference type="RuleBase" id="RU367072"/>
    </source>
</evidence>
<dbReference type="PANTHER" id="PTHR12891:SF0">
    <property type="entry name" value="MMS19 NUCLEOTIDE EXCISION REPAIR PROTEIN HOMOLOG"/>
    <property type="match status" value="1"/>
</dbReference>
<keyword evidence="4 5" id="KW-0539">Nucleus</keyword>
<comment type="similarity">
    <text evidence="2 5">Belongs to the MET18/MMS19 family.</text>
</comment>
<evidence type="ECO:0000256" key="3">
    <source>
        <dbReference type="ARBA" id="ARBA00022737"/>
    </source>
</evidence>
<dbReference type="InterPro" id="IPR024687">
    <property type="entry name" value="MMS19_C"/>
</dbReference>
<keyword evidence="3" id="KW-0677">Repeat</keyword>
<evidence type="ECO:0000259" key="7">
    <source>
        <dbReference type="Pfam" id="PF14500"/>
    </source>
</evidence>
<protein>
    <recommendedName>
        <fullName evidence="5">MMS19 nucleotide excision repair protein</fullName>
    </recommendedName>
</protein>
<proteinExistence type="inferred from homology"/>
<dbReference type="Proteomes" id="UP000053095">
    <property type="component" value="Unassembled WGS sequence"/>
</dbReference>
<evidence type="ECO:0000259" key="6">
    <source>
        <dbReference type="Pfam" id="PF12460"/>
    </source>
</evidence>
<feature type="domain" description="MMS19 N-terminal" evidence="7">
    <location>
        <begin position="40"/>
        <end position="297"/>
    </location>
</feature>
<evidence type="ECO:0000313" key="8">
    <source>
        <dbReference type="EMBL" id="GAM33708.1"/>
    </source>
</evidence>
<accession>A0A698XMJ2</accession>
<gene>
    <name evidence="8" type="ORF">TCE0_013f00813</name>
</gene>
<dbReference type="PANTHER" id="PTHR12891">
    <property type="entry name" value="DNA REPAIR/TRANSCRIPTION PROTEIN MET18/MMS19"/>
    <property type="match status" value="1"/>
</dbReference>
<evidence type="ECO:0000313" key="9">
    <source>
        <dbReference type="Proteomes" id="UP000053095"/>
    </source>
</evidence>
<organism evidence="8 9">
    <name type="scientific">Talaromyces pinophilus</name>
    <name type="common">Penicillium pinophilum</name>
    <dbReference type="NCBI Taxonomy" id="128442"/>
    <lineage>
        <taxon>Eukaryota</taxon>
        <taxon>Fungi</taxon>
        <taxon>Dikarya</taxon>
        <taxon>Ascomycota</taxon>
        <taxon>Pezizomycotina</taxon>
        <taxon>Eurotiomycetes</taxon>
        <taxon>Eurotiomycetidae</taxon>
        <taxon>Eurotiales</taxon>
        <taxon>Trichocomaceae</taxon>
        <taxon>Talaromyces</taxon>
        <taxon>Talaromyces sect. Talaromyces</taxon>
    </lineage>
</organism>
<comment type="subcellular location">
    <subcellularLocation>
        <location evidence="1 5">Nucleus</location>
    </subcellularLocation>
</comment>
<dbReference type="InterPro" id="IPR016024">
    <property type="entry name" value="ARM-type_fold"/>
</dbReference>
<dbReference type="InterPro" id="IPR029240">
    <property type="entry name" value="MMS19_N"/>
</dbReference>
<dbReference type="EMBL" id="DF933809">
    <property type="protein sequence ID" value="GAM33708.1"/>
    <property type="molecule type" value="Genomic_DNA"/>
</dbReference>
<dbReference type="GO" id="GO:0016226">
    <property type="term" value="P:iron-sulfur cluster assembly"/>
    <property type="evidence" value="ECO:0007669"/>
    <property type="project" value="UniProtKB-UniRule"/>
</dbReference>
<name>A0A698XMJ2_TALPI</name>
<keyword evidence="9" id="KW-1185">Reference proteome</keyword>
<dbReference type="Pfam" id="PF12460">
    <property type="entry name" value="MMS19_C"/>
    <property type="match status" value="1"/>
</dbReference>
<dbReference type="Gene3D" id="1.25.10.10">
    <property type="entry name" value="Leucine-rich Repeat Variant"/>
    <property type="match status" value="1"/>
</dbReference>
<dbReference type="InterPro" id="IPR039920">
    <property type="entry name" value="MMS19"/>
</dbReference>
<keyword evidence="5" id="KW-0234">DNA repair</keyword>
<dbReference type="GO" id="GO:0006281">
    <property type="term" value="P:DNA repair"/>
    <property type="evidence" value="ECO:0007669"/>
    <property type="project" value="UniProtKB-UniRule"/>
</dbReference>
<evidence type="ECO:0000256" key="4">
    <source>
        <dbReference type="ARBA" id="ARBA00023242"/>
    </source>
</evidence>
<keyword evidence="5" id="KW-0227">DNA damage</keyword>
<dbReference type="InterPro" id="IPR011989">
    <property type="entry name" value="ARM-like"/>
</dbReference>
<dbReference type="Pfam" id="PF14500">
    <property type="entry name" value="MMS19_N"/>
    <property type="match status" value="1"/>
</dbReference>
<dbReference type="SUPFAM" id="SSF48371">
    <property type="entry name" value="ARM repeat"/>
    <property type="match status" value="2"/>
</dbReference>
<evidence type="ECO:0000256" key="2">
    <source>
        <dbReference type="ARBA" id="ARBA00009340"/>
    </source>
</evidence>
<dbReference type="GO" id="GO:0097361">
    <property type="term" value="C:cytosolic [4Fe-4S] assembly targeting complex"/>
    <property type="evidence" value="ECO:0007669"/>
    <property type="project" value="UniProtKB-UniRule"/>
</dbReference>
<sequence>MSALQTFMLTVDRDKQAAIAIAEQTAQDVENKQTTLIDVVQSLGEYINYDDAIIRGKAVSYLAAVVKAFSPKFLTRQQIQVLTTFFCDRIEDGGAVTGLDTLQGLDRFTTDFAQEVARAIFEHYKELQARAQSQRYQIYQLVNGLMENHRTALHELGDESLVGIVDLMTGEKDPRNLMLVFSILNVLMVEWDITHHVETLFDSVYNYFPITFKPPPNDPYGITAQDLKDRLQACIASNSLFAPHTFPSLIDKLDSTSNNVKRDSLNALVACIESYDTNTVSRYSIQVWDAVKFEILNVQEDFLSEMSLNVLKVIVKRLSEHTTQVSQEMPLAHFLKPIIQECNDQLREPQAKQAKPAREIIRHVSSASIPAFILVIQSVVAPLFTIYQEADSIAKQRAFLETYVTLLDSAIDLYGTWADKGFTQQFENPLVAFQDQFTEVFSQALMGAAKEEISFRQTALQGLLRLSTLRNFFQDNEIGLFVQYLDEVLLKEEVVGSGALKKDAVSALAELSRYKSNIIMEITLPAFMATLPDEDDGTDMKYIITLDTLAQISAQRNIFETLVRRLLNKLDLLLQGDSSHPRYARIILLTIIHAMEKKPDDAQNLNLDSYYDRIVVGLSKKAALASTNDSSKILRDVSVLDTLGRLCTLIVRSISCEKQDQVAENIYALFTSETDAFKPVPFSQTSDQNQKRTMILSTHLLAGLPKDTTKLPYSTTNADDTIALLNDLVQLAESTTSTDGQADGQAEEAAIQLSIHRHIALLINKFLPTSLLPQATQFFTSNFPSSPSNIDKGISPNHIKTLFWVAKALALRLAPSTSTILSQLLSLLSSTNAPTSETAARGFALILGADDVLSTANGANIRLLSKQRVFSIVVPLISSTFRSLPSSTTPGGGEGNKHIKPAYLTALSGILTSIPPSLVLPELPSLLPLLLQSLDLSSDASTSLPVKRATLHTFSVLIRDNGGANLIDATGHVSELVKRLLRAASLETARREGVPTDPKVREMALRCLYLLATSSSSPSPSAGASGGEDVDTALAAALNRPTGSKVAAAGVSPLLPVKNLVLRELLSILDDPKRDVRKAAVDARAAWLRGVEDQKEDDD</sequence>
<comment type="function">
    <text evidence="5">Key component of the cytosolic iron-sulfur protein assembly (CIA) complex, a multiprotein complex that mediates the incorporation of iron-sulfur cluster into apoproteins specifically involved in DNA metabolism and genomic integrity. In the CIA complex, MMS19 acts as an adapter between early-acting CIA components and a subset of cellular target iron-sulfur proteins.</text>
</comment>
<evidence type="ECO:0000256" key="1">
    <source>
        <dbReference type="ARBA" id="ARBA00004123"/>
    </source>
</evidence>